<dbReference type="InterPro" id="IPR039298">
    <property type="entry name" value="ACOT13"/>
</dbReference>
<dbReference type="Proteomes" id="UP000481288">
    <property type="component" value="Unassembled WGS sequence"/>
</dbReference>
<proteinExistence type="predicted"/>
<dbReference type="OrthoDB" id="2831072at2759"/>
<dbReference type="InterPro" id="IPR029069">
    <property type="entry name" value="HotDog_dom_sf"/>
</dbReference>
<dbReference type="GO" id="GO:0047617">
    <property type="term" value="F:fatty acyl-CoA hydrolase activity"/>
    <property type="evidence" value="ECO:0007669"/>
    <property type="project" value="InterPro"/>
</dbReference>
<reference evidence="1 2" key="1">
    <citation type="submission" date="2018-05" db="EMBL/GenBank/DDBJ databases">
        <title>Whole genome sequencing for identification of molecular markers to develop diagnostic detection tools for the regulated plant pathogen Lachnellula willkommii.</title>
        <authorList>
            <person name="Giroux E."/>
            <person name="Bilodeau G."/>
        </authorList>
    </citation>
    <scope>NUCLEOTIDE SEQUENCE [LARGE SCALE GENOMIC DNA]</scope>
    <source>
        <strain evidence="1 2">CBS 625.97</strain>
    </source>
</reference>
<accession>A0A7D8UY46</accession>
<comment type="caution">
    <text evidence="1">The sequence shown here is derived from an EMBL/GenBank/DDBJ whole genome shotgun (WGS) entry which is preliminary data.</text>
</comment>
<organism evidence="1 2">
    <name type="scientific">Lachnellula cervina</name>
    <dbReference type="NCBI Taxonomy" id="1316786"/>
    <lineage>
        <taxon>Eukaryota</taxon>
        <taxon>Fungi</taxon>
        <taxon>Dikarya</taxon>
        <taxon>Ascomycota</taxon>
        <taxon>Pezizomycotina</taxon>
        <taxon>Leotiomycetes</taxon>
        <taxon>Helotiales</taxon>
        <taxon>Lachnaceae</taxon>
        <taxon>Lachnellula</taxon>
    </lineage>
</organism>
<gene>
    <name evidence="1" type="ORF">LCER1_G006483</name>
</gene>
<dbReference type="Gene3D" id="3.10.129.10">
    <property type="entry name" value="Hotdog Thioesterase"/>
    <property type="match status" value="1"/>
</dbReference>
<evidence type="ECO:0008006" key="3">
    <source>
        <dbReference type="Google" id="ProtNLM"/>
    </source>
</evidence>
<name>A0A7D8UY46_9HELO</name>
<keyword evidence="2" id="KW-1185">Reference proteome</keyword>
<evidence type="ECO:0000313" key="2">
    <source>
        <dbReference type="Proteomes" id="UP000481288"/>
    </source>
</evidence>
<protein>
    <recommendedName>
        <fullName evidence="3">Thioesterase domain-containing protein</fullName>
    </recommendedName>
</protein>
<dbReference type="EMBL" id="QGMG01000639">
    <property type="protein sequence ID" value="TVY52297.1"/>
    <property type="molecule type" value="Genomic_DNA"/>
</dbReference>
<dbReference type="SUPFAM" id="SSF54637">
    <property type="entry name" value="Thioesterase/thiol ester dehydrase-isomerase"/>
    <property type="match status" value="2"/>
</dbReference>
<evidence type="ECO:0000313" key="1">
    <source>
        <dbReference type="EMBL" id="TVY52297.1"/>
    </source>
</evidence>
<dbReference type="PANTHER" id="PTHR21660">
    <property type="entry name" value="THIOESTERASE SUPERFAMILY MEMBER-RELATED"/>
    <property type="match status" value="1"/>
</dbReference>
<dbReference type="CDD" id="cd03443">
    <property type="entry name" value="PaaI_thioesterase"/>
    <property type="match status" value="1"/>
</dbReference>
<dbReference type="PANTHER" id="PTHR21660:SF9">
    <property type="entry name" value="THIOESTERASE DOMAIN-CONTAINING PROTEIN"/>
    <property type="match status" value="1"/>
</dbReference>
<sequence>MASTAHAEAIKGVEAIFERYLLIARSKNFTGFDRHLMETVKIIDASPEGTVTFDLLIDERYSNINGVMHGGAAGVIFDMCTTTALGPLAKPGFWDFLGGVTRSLNISYLRAIPIGMSPRPLSIKLHLQFSNPKTGTTVRINSKVMQVGRTMAMIRGTMSSRDGKTVYCTCEHHKVAVPTREEHLQHRVEWDGIWEGKGKDAIPGKL</sequence>
<dbReference type="AlphaFoldDB" id="A0A7D8UY46"/>